<proteinExistence type="predicted"/>
<reference evidence="2 3" key="1">
    <citation type="submission" date="2020-02" db="EMBL/GenBank/DDBJ databases">
        <authorList>
            <person name="Ferguson B K."/>
        </authorList>
    </citation>
    <scope>NUCLEOTIDE SEQUENCE [LARGE SCALE GENOMIC DNA]</scope>
</reference>
<accession>A0A6H5H0A2</accession>
<evidence type="ECO:0000313" key="2">
    <source>
        <dbReference type="EMBL" id="CAB0010430.1"/>
    </source>
</evidence>
<dbReference type="Proteomes" id="UP000479000">
    <property type="component" value="Unassembled WGS sequence"/>
</dbReference>
<feature type="region of interest" description="Disordered" evidence="1">
    <location>
        <begin position="365"/>
        <end position="390"/>
    </location>
</feature>
<gene>
    <name evidence="2" type="ORF">NTEN_LOCUS15474</name>
</gene>
<feature type="compositionally biased region" description="Polar residues" evidence="1">
    <location>
        <begin position="70"/>
        <end position="81"/>
    </location>
</feature>
<name>A0A6H5H0A2_9HEMI</name>
<dbReference type="EMBL" id="CADCXU010023032">
    <property type="protein sequence ID" value="CAB0010430.1"/>
    <property type="molecule type" value="Genomic_DNA"/>
</dbReference>
<organism evidence="2 3">
    <name type="scientific">Nesidiocoris tenuis</name>
    <dbReference type="NCBI Taxonomy" id="355587"/>
    <lineage>
        <taxon>Eukaryota</taxon>
        <taxon>Metazoa</taxon>
        <taxon>Ecdysozoa</taxon>
        <taxon>Arthropoda</taxon>
        <taxon>Hexapoda</taxon>
        <taxon>Insecta</taxon>
        <taxon>Pterygota</taxon>
        <taxon>Neoptera</taxon>
        <taxon>Paraneoptera</taxon>
        <taxon>Hemiptera</taxon>
        <taxon>Heteroptera</taxon>
        <taxon>Panheteroptera</taxon>
        <taxon>Cimicomorpha</taxon>
        <taxon>Miridae</taxon>
        <taxon>Dicyphina</taxon>
        <taxon>Nesidiocoris</taxon>
    </lineage>
</organism>
<sequence length="588" mass="65831">MMKQLLRLGKREDQPTIKNMLTLEVNGEWSNEHDQTKAASENASEGESEKAASSEAASTAPSTPRPVSADTPTAERSTENVSEAETDTVEIGSKATGDKSDWADSPDQVKVEMNAKNFYSRKPHADYRDYYTFENLIYRIGKRKPFNIRTTIVYSDLHPLMRTPKMPKPFSRGREGYQLIRELKISRGIEVRTVLLIGAPSKIKWDLAKAISVLYGIPLITRRNIMTEWLKIRQCLQEMKAMRKGPGEQSPDAAEGTDLLSPGSSTFSCLPLYQTVHRYYLHVSAEDGAVGLGSGAAPFKSMRRKWCGKSDLFTRLPSASTEPVWDMARKFWNPKKENKEYSQPEILISHAHLFPILVHSLQVERTTDGKRRSTLNSQPEAEAGREATAAHPGLMLATRTVFIWAQLSTVGGESDARGVALKLIVPVPSSLAIQRSFSLLDLTVDHLPRLEQEKNVWRVGATSYIMMTDSTLMQYHEPGSSPYLQQRGSTSVSLTSSSGMSSSFCFIVSLTMSSRFCFMASLISSLIMSLSQCFIGSLTSSSIMRLSFCFIGVNRTLTTSSEPKENYEYERHQQRFRVGDRGRYMAIF</sequence>
<protein>
    <submittedName>
        <fullName evidence="2">Uncharacterized protein</fullName>
    </submittedName>
</protein>
<feature type="compositionally biased region" description="Basic and acidic residues" evidence="1">
    <location>
        <begin position="96"/>
        <end position="105"/>
    </location>
</feature>
<feature type="non-terminal residue" evidence="2">
    <location>
        <position position="588"/>
    </location>
</feature>
<dbReference type="AlphaFoldDB" id="A0A6H5H0A2"/>
<evidence type="ECO:0000256" key="1">
    <source>
        <dbReference type="SAM" id="MobiDB-lite"/>
    </source>
</evidence>
<feature type="region of interest" description="Disordered" evidence="1">
    <location>
        <begin position="24"/>
        <end position="105"/>
    </location>
</feature>
<keyword evidence="3" id="KW-1185">Reference proteome</keyword>
<feature type="compositionally biased region" description="Low complexity" evidence="1">
    <location>
        <begin position="53"/>
        <end position="62"/>
    </location>
</feature>
<evidence type="ECO:0000313" key="3">
    <source>
        <dbReference type="Proteomes" id="UP000479000"/>
    </source>
</evidence>